<comment type="caution">
    <text evidence="9">The sequence shown here is derived from an EMBL/GenBank/DDBJ whole genome shotgun (WGS) entry which is preliminary data.</text>
</comment>
<feature type="transmembrane region" description="Helical" evidence="6">
    <location>
        <begin position="648"/>
        <end position="668"/>
    </location>
</feature>
<evidence type="ECO:0000256" key="1">
    <source>
        <dbReference type="ARBA" id="ARBA00004141"/>
    </source>
</evidence>
<dbReference type="Pfam" id="PF01825">
    <property type="entry name" value="GPS"/>
    <property type="match status" value="1"/>
</dbReference>
<evidence type="ECO:0000313" key="9">
    <source>
        <dbReference type="EMBL" id="MEQ2308352.1"/>
    </source>
</evidence>
<dbReference type="InterPro" id="IPR000203">
    <property type="entry name" value="GPS"/>
</dbReference>
<keyword evidence="2 6" id="KW-0812">Transmembrane</keyword>
<evidence type="ECO:0000259" key="7">
    <source>
        <dbReference type="PROSITE" id="PS50221"/>
    </source>
</evidence>
<dbReference type="Gene3D" id="1.20.1070.10">
    <property type="entry name" value="Rhodopsin 7-helix transmembrane proteins"/>
    <property type="match status" value="1"/>
</dbReference>
<dbReference type="PROSITE" id="PS50221">
    <property type="entry name" value="GAIN_B"/>
    <property type="match status" value="1"/>
</dbReference>
<feature type="transmembrane region" description="Helical" evidence="6">
    <location>
        <begin position="455"/>
        <end position="473"/>
    </location>
</feature>
<evidence type="ECO:0000259" key="8">
    <source>
        <dbReference type="PROSITE" id="PS50261"/>
    </source>
</evidence>
<name>A0ABV0ZQ26_9TELE</name>
<feature type="non-terminal residue" evidence="9">
    <location>
        <position position="1"/>
    </location>
</feature>
<dbReference type="Gene3D" id="2.60.220.50">
    <property type="match status" value="1"/>
</dbReference>
<keyword evidence="5" id="KW-1015">Disulfide bond</keyword>
<proteinExistence type="predicted"/>
<gene>
    <name evidence="9" type="ORF">AMECASPLE_027422</name>
</gene>
<feature type="transmembrane region" description="Helical" evidence="6">
    <location>
        <begin position="422"/>
        <end position="443"/>
    </location>
</feature>
<dbReference type="InterPro" id="IPR057244">
    <property type="entry name" value="GAIN_B"/>
</dbReference>
<dbReference type="EMBL" id="JAHRIP010068733">
    <property type="protein sequence ID" value="MEQ2308352.1"/>
    <property type="molecule type" value="Genomic_DNA"/>
</dbReference>
<keyword evidence="10" id="KW-1185">Reference proteome</keyword>
<evidence type="ECO:0000256" key="5">
    <source>
        <dbReference type="ARBA" id="ARBA00023157"/>
    </source>
</evidence>
<keyword evidence="3 6" id="KW-1133">Transmembrane helix</keyword>
<reference evidence="9 10" key="1">
    <citation type="submission" date="2021-06" db="EMBL/GenBank/DDBJ databases">
        <authorList>
            <person name="Palmer J.M."/>
        </authorList>
    </citation>
    <scope>NUCLEOTIDE SEQUENCE [LARGE SCALE GENOMIC DNA]</scope>
    <source>
        <strain evidence="9 10">AS_MEX2019</strain>
        <tissue evidence="9">Muscle</tissue>
    </source>
</reference>
<organism evidence="9 10">
    <name type="scientific">Ameca splendens</name>
    <dbReference type="NCBI Taxonomy" id="208324"/>
    <lineage>
        <taxon>Eukaryota</taxon>
        <taxon>Metazoa</taxon>
        <taxon>Chordata</taxon>
        <taxon>Craniata</taxon>
        <taxon>Vertebrata</taxon>
        <taxon>Euteleostomi</taxon>
        <taxon>Actinopterygii</taxon>
        <taxon>Neopterygii</taxon>
        <taxon>Teleostei</taxon>
        <taxon>Neoteleostei</taxon>
        <taxon>Acanthomorphata</taxon>
        <taxon>Ovalentaria</taxon>
        <taxon>Atherinomorphae</taxon>
        <taxon>Cyprinodontiformes</taxon>
        <taxon>Goodeidae</taxon>
        <taxon>Ameca</taxon>
    </lineage>
</organism>
<dbReference type="PRINTS" id="PR00249">
    <property type="entry name" value="GPCRSECRETIN"/>
</dbReference>
<dbReference type="Proteomes" id="UP001469553">
    <property type="component" value="Unassembled WGS sequence"/>
</dbReference>
<dbReference type="InterPro" id="IPR017981">
    <property type="entry name" value="GPCR_2-like_7TM"/>
</dbReference>
<evidence type="ECO:0000256" key="4">
    <source>
        <dbReference type="ARBA" id="ARBA00023136"/>
    </source>
</evidence>
<feature type="transmembrane region" description="Helical" evidence="6">
    <location>
        <begin position="524"/>
        <end position="545"/>
    </location>
</feature>
<protein>
    <submittedName>
        <fullName evidence="9">Uncharacterized protein</fullName>
    </submittedName>
</protein>
<dbReference type="InterPro" id="IPR046338">
    <property type="entry name" value="GAIN_dom_sf"/>
</dbReference>
<keyword evidence="4 6" id="KW-0472">Membrane</keyword>
<feature type="transmembrane region" description="Helical" evidence="6">
    <location>
        <begin position="619"/>
        <end position="636"/>
    </location>
</feature>
<sequence length="692" mass="76760">LFNFSPVGGLTSINGLFKYHICDASNSKKIKNMLFISANYTNASFPSIAIYENKSETQLCFNIQPKANNSDCCNNFICPIRQDSSLTSILTLNKMSLEKHDIVVLLNTSFDSSCMPSMLYNSSSFILNLHRCLRPGGKNIRLSKEGLCGTKLNLEGEKCLGSTKTNYDIQLKQPTSCKETISCILPGQKPEITLTFDALNRSMNGAEAGAIMKDLASKLSRMGNASTAEIKMGNVTGVISKLPKQNQTSMKFGFTLSGRVNILEENDIVMDFAHSVYLPKEATKMAVESNGSFAGVLRFPNISEIDENRSLFKNEMLGIEMGANIFNLSKTIDIHFSNLNMTGFNATCVSWDGNNNGTNVNWITDGCLTIKGNDTITCHCSHLTFFAILMSPFAIGNTNNNGNPNNTTGKISSSDLKTLTQITKAGCGMSMFFLGVALFMHFLIRKNKASQAVKILMNLFIALFVLNLCFLINESISDLKVMAACVAIAAVLHYSMLATFTWFFMQALHLYFNLYKIPTDMKHYMWKICITGWVIPSVVVVGLLASNKYNYIEVSDDNGTSVAMCWIPDPIIHTGVNIGYYSIVFIFTLTIFIVTAVQITHFASKQTKTQENSSTKKRVFSLLGLFCLLGITWGFAFFSHGPLLLPSYYIFTILNSFQGFFLFVYYYFSSRIAVEDTKNPKSGSTENVHTYG</sequence>
<evidence type="ECO:0000256" key="3">
    <source>
        <dbReference type="ARBA" id="ARBA00022989"/>
    </source>
</evidence>
<feature type="transmembrane region" description="Helical" evidence="6">
    <location>
        <begin position="578"/>
        <end position="599"/>
    </location>
</feature>
<dbReference type="PANTHER" id="PTHR12011">
    <property type="entry name" value="ADHESION G-PROTEIN COUPLED RECEPTOR"/>
    <property type="match status" value="1"/>
</dbReference>
<dbReference type="PANTHER" id="PTHR12011:SF474">
    <property type="entry name" value="ADHESION G PROTEIN-COUPLED RECEPTOR G11-RELATED"/>
    <property type="match status" value="1"/>
</dbReference>
<dbReference type="PROSITE" id="PS50261">
    <property type="entry name" value="G_PROTEIN_RECEP_F2_4"/>
    <property type="match status" value="1"/>
</dbReference>
<comment type="subcellular location">
    <subcellularLocation>
        <location evidence="1">Membrane</location>
        <topology evidence="1">Multi-pass membrane protein</topology>
    </subcellularLocation>
</comment>
<evidence type="ECO:0000313" key="10">
    <source>
        <dbReference type="Proteomes" id="UP001469553"/>
    </source>
</evidence>
<feature type="transmembrane region" description="Helical" evidence="6">
    <location>
        <begin position="479"/>
        <end position="504"/>
    </location>
</feature>
<dbReference type="Pfam" id="PF00002">
    <property type="entry name" value="7tm_2"/>
    <property type="match status" value="1"/>
</dbReference>
<evidence type="ECO:0000256" key="2">
    <source>
        <dbReference type="ARBA" id="ARBA00022692"/>
    </source>
</evidence>
<feature type="domain" description="GAIN-B" evidence="7">
    <location>
        <begin position="246"/>
        <end position="396"/>
    </location>
</feature>
<accession>A0ABV0ZQ26</accession>
<dbReference type="InterPro" id="IPR000832">
    <property type="entry name" value="GPCR_2_secretin-like"/>
</dbReference>
<evidence type="ECO:0000256" key="6">
    <source>
        <dbReference type="SAM" id="Phobius"/>
    </source>
</evidence>
<feature type="domain" description="G-protein coupled receptors family 2 profile 2" evidence="8">
    <location>
        <begin position="419"/>
        <end position="670"/>
    </location>
</feature>
<dbReference type="SMART" id="SM00303">
    <property type="entry name" value="GPS"/>
    <property type="match status" value="1"/>
</dbReference>